<reference evidence="1 2" key="1">
    <citation type="submission" date="2019-08" db="EMBL/GenBank/DDBJ databases">
        <title>Actinomadura sp. nov. CYP1-5 isolated from mountain soil.</title>
        <authorList>
            <person name="Songsumanus A."/>
            <person name="Kuncharoen N."/>
            <person name="Kudo T."/>
            <person name="Yuki M."/>
            <person name="Igarashi Y."/>
            <person name="Tanasupawat S."/>
        </authorList>
    </citation>
    <scope>NUCLEOTIDE SEQUENCE [LARGE SCALE GENOMIC DNA]</scope>
    <source>
        <strain evidence="1 2">GKU157</strain>
    </source>
</reference>
<accession>A0A5D0TUP4</accession>
<sequence>MDQCVGHPWGLAARRAAEQVGELCPQITSNQIMAKFGRFCFSRALPRALPAEEIPRWCKGEVSP</sequence>
<evidence type="ECO:0000313" key="1">
    <source>
        <dbReference type="EMBL" id="TYC08569.1"/>
    </source>
</evidence>
<evidence type="ECO:0000313" key="2">
    <source>
        <dbReference type="Proteomes" id="UP000322634"/>
    </source>
</evidence>
<name>A0A5D0TUP4_9ACTN</name>
<organism evidence="1 2">
    <name type="scientific">Actinomadura syzygii</name>
    <dbReference type="NCBI Taxonomy" id="1427538"/>
    <lineage>
        <taxon>Bacteria</taxon>
        <taxon>Bacillati</taxon>
        <taxon>Actinomycetota</taxon>
        <taxon>Actinomycetes</taxon>
        <taxon>Streptosporangiales</taxon>
        <taxon>Thermomonosporaceae</taxon>
        <taxon>Actinomadura</taxon>
    </lineage>
</organism>
<dbReference type="RefSeq" id="WP_148354841.1">
    <property type="nucleotide sequence ID" value="NZ_JBHSBF010000002.1"/>
</dbReference>
<dbReference type="Proteomes" id="UP000322634">
    <property type="component" value="Unassembled WGS sequence"/>
</dbReference>
<proteinExistence type="predicted"/>
<comment type="caution">
    <text evidence="1">The sequence shown here is derived from an EMBL/GenBank/DDBJ whole genome shotgun (WGS) entry which is preliminary data.</text>
</comment>
<protein>
    <submittedName>
        <fullName evidence="1">Uncharacterized protein</fullName>
    </submittedName>
</protein>
<dbReference type="EMBL" id="VSFF01000016">
    <property type="protein sequence ID" value="TYC08569.1"/>
    <property type="molecule type" value="Genomic_DNA"/>
</dbReference>
<keyword evidence="2" id="KW-1185">Reference proteome</keyword>
<dbReference type="AlphaFoldDB" id="A0A5D0TUP4"/>
<gene>
    <name evidence="1" type="ORF">FXF65_37375</name>
</gene>